<gene>
    <name evidence="1" type="primary">ORF1657</name>
</gene>
<name>A0A0B6XUJ5_9EUPU</name>
<sequence length="78" mass="8997">LSFTTLYWKIRKQYFNFKPNRCIVSLTNHMNTINPAATHTNTHTRAVLVGVHVTIKLFIIISSIFQEFNDGSATCRVR</sequence>
<organism evidence="1">
    <name type="scientific">Arion vulgaris</name>
    <dbReference type="NCBI Taxonomy" id="1028688"/>
    <lineage>
        <taxon>Eukaryota</taxon>
        <taxon>Metazoa</taxon>
        <taxon>Spiralia</taxon>
        <taxon>Lophotrochozoa</taxon>
        <taxon>Mollusca</taxon>
        <taxon>Gastropoda</taxon>
        <taxon>Heterobranchia</taxon>
        <taxon>Euthyneura</taxon>
        <taxon>Panpulmonata</taxon>
        <taxon>Eupulmonata</taxon>
        <taxon>Stylommatophora</taxon>
        <taxon>Helicina</taxon>
        <taxon>Arionoidea</taxon>
        <taxon>Arionidae</taxon>
        <taxon>Arion</taxon>
    </lineage>
</organism>
<accession>A0A0B6XUJ5</accession>
<dbReference type="AlphaFoldDB" id="A0A0B6XUJ5"/>
<protein>
    <submittedName>
        <fullName evidence="1">Uncharacterized protein</fullName>
    </submittedName>
</protein>
<feature type="non-terminal residue" evidence="1">
    <location>
        <position position="1"/>
    </location>
</feature>
<dbReference type="EMBL" id="HACG01000708">
    <property type="protein sequence ID" value="CEK47573.1"/>
    <property type="molecule type" value="Transcribed_RNA"/>
</dbReference>
<proteinExistence type="predicted"/>
<reference evidence="1" key="1">
    <citation type="submission" date="2014-12" db="EMBL/GenBank/DDBJ databases">
        <title>Insight into the proteome of Arion vulgaris.</title>
        <authorList>
            <person name="Aradska J."/>
            <person name="Bulat T."/>
            <person name="Smidak R."/>
            <person name="Sarate P."/>
            <person name="Gangsoo J."/>
            <person name="Sialana F."/>
            <person name="Bilban M."/>
            <person name="Lubec G."/>
        </authorList>
    </citation>
    <scope>NUCLEOTIDE SEQUENCE</scope>
    <source>
        <tissue evidence="1">Skin</tissue>
    </source>
</reference>
<evidence type="ECO:0000313" key="1">
    <source>
        <dbReference type="EMBL" id="CEK47573.1"/>
    </source>
</evidence>